<dbReference type="GO" id="GO:0005737">
    <property type="term" value="C:cytoplasm"/>
    <property type="evidence" value="ECO:0007669"/>
    <property type="project" value="TreeGrafter"/>
</dbReference>
<gene>
    <name evidence="1" type="ORF">IDH45_13600</name>
</gene>
<dbReference type="PANTHER" id="PTHR48100">
    <property type="entry name" value="BROAD-SPECIFICITY PHOSPHATASE YOR283W-RELATED"/>
    <property type="match status" value="1"/>
</dbReference>
<dbReference type="Gene3D" id="3.40.50.1240">
    <property type="entry name" value="Phosphoglycerate mutase-like"/>
    <property type="match status" value="1"/>
</dbReference>
<dbReference type="SMART" id="SM00855">
    <property type="entry name" value="PGAM"/>
    <property type="match status" value="1"/>
</dbReference>
<protein>
    <submittedName>
        <fullName evidence="1">Histidine phosphatase family protein</fullName>
    </submittedName>
</protein>
<evidence type="ECO:0000313" key="2">
    <source>
        <dbReference type="Proteomes" id="UP000639396"/>
    </source>
</evidence>
<reference evidence="1" key="1">
    <citation type="submission" date="2020-09" db="EMBL/GenBank/DDBJ databases">
        <title>A novel bacterium of genus Paenibacillus, isolated from South China Sea.</title>
        <authorList>
            <person name="Huang H."/>
            <person name="Mo K."/>
            <person name="Hu Y."/>
        </authorList>
    </citation>
    <scope>NUCLEOTIDE SEQUENCE</scope>
    <source>
        <strain evidence="1">IB182363</strain>
    </source>
</reference>
<dbReference type="InterPro" id="IPR029033">
    <property type="entry name" value="His_PPase_superfam"/>
</dbReference>
<proteinExistence type="predicted"/>
<dbReference type="InterPro" id="IPR013078">
    <property type="entry name" value="His_Pase_superF_clade-1"/>
</dbReference>
<name>A0A927CA99_9BACL</name>
<accession>A0A927CA99</accession>
<dbReference type="InterPro" id="IPR050275">
    <property type="entry name" value="PGM_Phosphatase"/>
</dbReference>
<dbReference type="PANTHER" id="PTHR48100:SF59">
    <property type="entry name" value="ADENOSYLCOBALAMIN_ALPHA-RIBAZOLE PHOSPHATASE"/>
    <property type="match status" value="1"/>
</dbReference>
<dbReference type="Pfam" id="PF00300">
    <property type="entry name" value="His_Phos_1"/>
    <property type="match status" value="1"/>
</dbReference>
<keyword evidence="2" id="KW-1185">Reference proteome</keyword>
<dbReference type="CDD" id="cd07067">
    <property type="entry name" value="HP_PGM_like"/>
    <property type="match status" value="1"/>
</dbReference>
<dbReference type="EMBL" id="JACXJA010000016">
    <property type="protein sequence ID" value="MBD2863022.1"/>
    <property type="molecule type" value="Genomic_DNA"/>
</dbReference>
<comment type="caution">
    <text evidence="1">The sequence shown here is derived from an EMBL/GenBank/DDBJ whole genome shotgun (WGS) entry which is preliminary data.</text>
</comment>
<organism evidence="1 2">
    <name type="scientific">Paenibacillus oceani</name>
    <dbReference type="NCBI Taxonomy" id="2772510"/>
    <lineage>
        <taxon>Bacteria</taxon>
        <taxon>Bacillati</taxon>
        <taxon>Bacillota</taxon>
        <taxon>Bacilli</taxon>
        <taxon>Bacillales</taxon>
        <taxon>Paenibacillaceae</taxon>
        <taxon>Paenibacillus</taxon>
    </lineage>
</organism>
<dbReference type="AlphaFoldDB" id="A0A927CA99"/>
<dbReference type="Proteomes" id="UP000639396">
    <property type="component" value="Unassembled WGS sequence"/>
</dbReference>
<dbReference type="RefSeq" id="WP_190928449.1">
    <property type="nucleotide sequence ID" value="NZ_JACXJA010000016.1"/>
</dbReference>
<sequence>MESHNTILYFVRHAQSAYVEGSEWTRGLTEQGKRDAERVKDLLTGEQPDLFVSSPYRRAVDTILPLAQACGCEIRLEEDLRERALSGAEMGKDRFFDAKRTLFEQQDFAYPGGESSNEARRRASPVIADLLKRHTGKRIVIGTHGDIMTLMLQTYDPSCDFGFWQNTTMPDIYKLEFDMQGELIAKRRLWG</sequence>
<dbReference type="GO" id="GO:0016791">
    <property type="term" value="F:phosphatase activity"/>
    <property type="evidence" value="ECO:0007669"/>
    <property type="project" value="TreeGrafter"/>
</dbReference>
<evidence type="ECO:0000313" key="1">
    <source>
        <dbReference type="EMBL" id="MBD2863022.1"/>
    </source>
</evidence>
<dbReference type="SUPFAM" id="SSF53254">
    <property type="entry name" value="Phosphoglycerate mutase-like"/>
    <property type="match status" value="1"/>
</dbReference>